<dbReference type="GO" id="GO:0003999">
    <property type="term" value="F:adenine phosphoribosyltransferase activity"/>
    <property type="evidence" value="ECO:0007669"/>
    <property type="project" value="UniProtKB-UniRule"/>
</dbReference>
<dbReference type="HAMAP" id="MF_00004">
    <property type="entry name" value="Aden_phosphoribosyltr"/>
    <property type="match status" value="1"/>
</dbReference>
<gene>
    <name evidence="12" type="primary">apt</name>
    <name evidence="14" type="ORF">AVDCRST_MAG81-3579</name>
</gene>
<evidence type="ECO:0000256" key="5">
    <source>
        <dbReference type="ARBA" id="ARBA00008391"/>
    </source>
</evidence>
<evidence type="ECO:0000259" key="13">
    <source>
        <dbReference type="Pfam" id="PF00156"/>
    </source>
</evidence>
<dbReference type="SUPFAM" id="SSF53271">
    <property type="entry name" value="PRTase-like"/>
    <property type="match status" value="1"/>
</dbReference>
<keyword evidence="8 12" id="KW-0963">Cytoplasm</keyword>
<dbReference type="NCBIfam" id="TIGR01090">
    <property type="entry name" value="apt"/>
    <property type="match status" value="1"/>
</dbReference>
<evidence type="ECO:0000256" key="8">
    <source>
        <dbReference type="ARBA" id="ARBA00022490"/>
    </source>
</evidence>
<dbReference type="InterPro" id="IPR005764">
    <property type="entry name" value="Ade_phspho_trans"/>
</dbReference>
<dbReference type="InterPro" id="IPR029057">
    <property type="entry name" value="PRTase-like"/>
</dbReference>
<dbReference type="InterPro" id="IPR050054">
    <property type="entry name" value="UPRTase/APRTase"/>
</dbReference>
<dbReference type="GO" id="GO:0006168">
    <property type="term" value="P:adenine salvage"/>
    <property type="evidence" value="ECO:0007669"/>
    <property type="project" value="InterPro"/>
</dbReference>
<dbReference type="GO" id="GO:0006166">
    <property type="term" value="P:purine ribonucleoside salvage"/>
    <property type="evidence" value="ECO:0007669"/>
    <property type="project" value="UniProtKB-UniRule"/>
</dbReference>
<evidence type="ECO:0000256" key="3">
    <source>
        <dbReference type="ARBA" id="ARBA00004496"/>
    </source>
</evidence>
<evidence type="ECO:0000256" key="12">
    <source>
        <dbReference type="HAMAP-Rule" id="MF_00004"/>
    </source>
</evidence>
<comment type="subcellular location">
    <subcellularLocation>
        <location evidence="3 12">Cytoplasm</location>
    </subcellularLocation>
</comment>
<comment type="catalytic activity">
    <reaction evidence="1 12">
        <text>AMP + diphosphate = 5-phospho-alpha-D-ribose 1-diphosphate + adenine</text>
        <dbReference type="Rhea" id="RHEA:16609"/>
        <dbReference type="ChEBI" id="CHEBI:16708"/>
        <dbReference type="ChEBI" id="CHEBI:33019"/>
        <dbReference type="ChEBI" id="CHEBI:58017"/>
        <dbReference type="ChEBI" id="CHEBI:456215"/>
        <dbReference type="EC" id="2.4.2.7"/>
    </reaction>
</comment>
<comment type="subunit">
    <text evidence="6 12">Homodimer.</text>
</comment>
<sequence length="170" mass="18756">MDLKSLIREIPDFPKPGILFRDITTLLQNPEALRFTVDRLTEKFASQSIDYVVGAESRGFIFGAPIAYKLGAGFVPVRKPGKLPHIIHFVEYELEYRADRLEIHRDAFEPGSRVVIIDDLLATGGTAAASAQLVEQAGCELVGFGFVIELEDLGGRKLLPDVPVTALVKY</sequence>
<evidence type="ECO:0000313" key="14">
    <source>
        <dbReference type="EMBL" id="CAA9584361.1"/>
    </source>
</evidence>
<dbReference type="Pfam" id="PF00156">
    <property type="entry name" value="Pribosyltran"/>
    <property type="match status" value="1"/>
</dbReference>
<reference evidence="14" key="1">
    <citation type="submission" date="2020-02" db="EMBL/GenBank/DDBJ databases">
        <authorList>
            <person name="Meier V. D."/>
        </authorList>
    </citation>
    <scope>NUCLEOTIDE SEQUENCE</scope>
    <source>
        <strain evidence="14">AVDCRST_MAG81</strain>
    </source>
</reference>
<dbReference type="CDD" id="cd06223">
    <property type="entry name" value="PRTases_typeI"/>
    <property type="match status" value="1"/>
</dbReference>
<keyword evidence="9 12" id="KW-0328">Glycosyltransferase</keyword>
<protein>
    <recommendedName>
        <fullName evidence="7 12">Adenine phosphoribosyltransferase</fullName>
        <shortName evidence="12">APRT</shortName>
        <ecNumber evidence="7 12">2.4.2.7</ecNumber>
    </recommendedName>
</protein>
<evidence type="ECO:0000256" key="4">
    <source>
        <dbReference type="ARBA" id="ARBA00004659"/>
    </source>
</evidence>
<dbReference type="NCBIfam" id="NF002634">
    <property type="entry name" value="PRK02304.1-3"/>
    <property type="match status" value="1"/>
</dbReference>
<dbReference type="EC" id="2.4.2.7" evidence="7 12"/>
<evidence type="ECO:0000256" key="2">
    <source>
        <dbReference type="ARBA" id="ARBA00003968"/>
    </source>
</evidence>
<dbReference type="GO" id="GO:0005737">
    <property type="term" value="C:cytoplasm"/>
    <property type="evidence" value="ECO:0007669"/>
    <property type="project" value="UniProtKB-SubCell"/>
</dbReference>
<comment type="similarity">
    <text evidence="5 12">Belongs to the purine/pyrimidine phosphoribosyltransferase family.</text>
</comment>
<dbReference type="NCBIfam" id="NF002636">
    <property type="entry name" value="PRK02304.1-5"/>
    <property type="match status" value="1"/>
</dbReference>
<dbReference type="FunFam" id="3.40.50.2020:FF:000004">
    <property type="entry name" value="Adenine phosphoribosyltransferase"/>
    <property type="match status" value="1"/>
</dbReference>
<dbReference type="GO" id="GO:0044209">
    <property type="term" value="P:AMP salvage"/>
    <property type="evidence" value="ECO:0007669"/>
    <property type="project" value="UniProtKB-UniRule"/>
</dbReference>
<accession>A0A6J4VPX9</accession>
<keyword evidence="11 12" id="KW-0660">Purine salvage</keyword>
<dbReference type="PANTHER" id="PTHR32315">
    <property type="entry name" value="ADENINE PHOSPHORIBOSYLTRANSFERASE"/>
    <property type="match status" value="1"/>
</dbReference>
<comment type="function">
    <text evidence="2 12">Catalyzes a salvage reaction resulting in the formation of AMP, that is energically less costly than de novo synthesis.</text>
</comment>
<comment type="pathway">
    <text evidence="4 12">Purine metabolism; AMP biosynthesis via salvage pathway; AMP from adenine: step 1/1.</text>
</comment>
<dbReference type="AlphaFoldDB" id="A0A6J4VPX9"/>
<dbReference type="EMBL" id="CADCWO010000190">
    <property type="protein sequence ID" value="CAA9584361.1"/>
    <property type="molecule type" value="Genomic_DNA"/>
</dbReference>
<name>A0A6J4VPX9_9CYAN</name>
<dbReference type="InterPro" id="IPR000836">
    <property type="entry name" value="PRTase_dom"/>
</dbReference>
<keyword evidence="10 12" id="KW-0808">Transferase</keyword>
<evidence type="ECO:0000256" key="11">
    <source>
        <dbReference type="ARBA" id="ARBA00022726"/>
    </source>
</evidence>
<evidence type="ECO:0000256" key="1">
    <source>
        <dbReference type="ARBA" id="ARBA00000868"/>
    </source>
</evidence>
<dbReference type="Gene3D" id="3.40.50.2020">
    <property type="match status" value="1"/>
</dbReference>
<proteinExistence type="inferred from homology"/>
<dbReference type="UniPathway" id="UPA00588">
    <property type="reaction ID" value="UER00646"/>
</dbReference>
<evidence type="ECO:0000256" key="7">
    <source>
        <dbReference type="ARBA" id="ARBA00011893"/>
    </source>
</evidence>
<dbReference type="GO" id="GO:0016208">
    <property type="term" value="F:AMP binding"/>
    <property type="evidence" value="ECO:0007669"/>
    <property type="project" value="TreeGrafter"/>
</dbReference>
<dbReference type="PANTHER" id="PTHR32315:SF3">
    <property type="entry name" value="ADENINE PHOSPHORIBOSYLTRANSFERASE"/>
    <property type="match status" value="1"/>
</dbReference>
<feature type="domain" description="Phosphoribosyltransferase" evidence="13">
    <location>
        <begin position="26"/>
        <end position="148"/>
    </location>
</feature>
<evidence type="ECO:0000256" key="10">
    <source>
        <dbReference type="ARBA" id="ARBA00022679"/>
    </source>
</evidence>
<evidence type="ECO:0000256" key="6">
    <source>
        <dbReference type="ARBA" id="ARBA00011738"/>
    </source>
</evidence>
<dbReference type="GO" id="GO:0002055">
    <property type="term" value="F:adenine binding"/>
    <property type="evidence" value="ECO:0007669"/>
    <property type="project" value="TreeGrafter"/>
</dbReference>
<evidence type="ECO:0000256" key="9">
    <source>
        <dbReference type="ARBA" id="ARBA00022676"/>
    </source>
</evidence>
<organism evidence="14">
    <name type="scientific">uncultured Synechococcales cyanobacterium</name>
    <dbReference type="NCBI Taxonomy" id="1936017"/>
    <lineage>
        <taxon>Bacteria</taxon>
        <taxon>Bacillati</taxon>
        <taxon>Cyanobacteriota</taxon>
        <taxon>Cyanophyceae</taxon>
        <taxon>Synechococcales</taxon>
        <taxon>environmental samples</taxon>
    </lineage>
</organism>